<dbReference type="InterPro" id="IPR036709">
    <property type="entry name" value="Autotransporte_beta_dom_sf"/>
</dbReference>
<evidence type="ECO:0000256" key="2">
    <source>
        <dbReference type="ARBA" id="ARBA00022729"/>
    </source>
</evidence>
<accession>A0AAU7XDE4</accession>
<dbReference type="GO" id="GO:0005886">
    <property type="term" value="C:plasma membrane"/>
    <property type="evidence" value="ECO:0007669"/>
    <property type="project" value="TreeGrafter"/>
</dbReference>
<dbReference type="GO" id="GO:0004252">
    <property type="term" value="F:serine-type endopeptidase activity"/>
    <property type="evidence" value="ECO:0007669"/>
    <property type="project" value="UniProtKB-UniRule"/>
</dbReference>
<feature type="compositionally biased region" description="Low complexity" evidence="7">
    <location>
        <begin position="609"/>
        <end position="621"/>
    </location>
</feature>
<dbReference type="CDD" id="cd04848">
    <property type="entry name" value="Peptidases_S8_Autotransporter_serine_protease_like"/>
    <property type="match status" value="1"/>
</dbReference>
<evidence type="ECO:0000256" key="1">
    <source>
        <dbReference type="ARBA" id="ARBA00022670"/>
    </source>
</evidence>
<keyword evidence="4 6" id="KW-0720">Serine protease</keyword>
<evidence type="ECO:0000259" key="9">
    <source>
        <dbReference type="PROSITE" id="PS51208"/>
    </source>
</evidence>
<dbReference type="PANTHER" id="PTHR42884">
    <property type="entry name" value="PROPROTEIN CONVERTASE SUBTILISIN/KEXIN-RELATED"/>
    <property type="match status" value="1"/>
</dbReference>
<feature type="active site" description="Charge relay system" evidence="5 6">
    <location>
        <position position="130"/>
    </location>
</feature>
<proteinExistence type="inferred from homology"/>
<dbReference type="SUPFAM" id="SSF51126">
    <property type="entry name" value="Pectin lyase-like"/>
    <property type="match status" value="1"/>
</dbReference>
<dbReference type="SUPFAM" id="SSF103515">
    <property type="entry name" value="Autotransporter"/>
    <property type="match status" value="1"/>
</dbReference>
<gene>
    <name evidence="10" type="ORF">ABS361_00885</name>
</gene>
<dbReference type="PANTHER" id="PTHR42884:SF14">
    <property type="entry name" value="NEUROENDOCRINE CONVERTASE 1"/>
    <property type="match status" value="1"/>
</dbReference>
<feature type="active site" description="Charge relay system" evidence="5 6">
    <location>
        <position position="70"/>
    </location>
</feature>
<dbReference type="Pfam" id="PF03797">
    <property type="entry name" value="Autotransporter"/>
    <property type="match status" value="1"/>
</dbReference>
<dbReference type="SMART" id="SM00869">
    <property type="entry name" value="Autotransporter"/>
    <property type="match status" value="1"/>
</dbReference>
<dbReference type="EMBL" id="CP158568">
    <property type="protein sequence ID" value="XBY44894.1"/>
    <property type="molecule type" value="Genomic_DNA"/>
</dbReference>
<dbReference type="AlphaFoldDB" id="A0AAU7XDE4"/>
<keyword evidence="3 6" id="KW-0378">Hydrolase</keyword>
<dbReference type="PROSITE" id="PS51208">
    <property type="entry name" value="AUTOTRANSPORTER"/>
    <property type="match status" value="1"/>
</dbReference>
<dbReference type="GO" id="GO:0016485">
    <property type="term" value="P:protein processing"/>
    <property type="evidence" value="ECO:0007669"/>
    <property type="project" value="TreeGrafter"/>
</dbReference>
<dbReference type="InterPro" id="IPR000209">
    <property type="entry name" value="Peptidase_S8/S53_dom"/>
</dbReference>
<feature type="active site" description="Charge relay system" evidence="5 6">
    <location>
        <position position="316"/>
    </location>
</feature>
<dbReference type="InterPro" id="IPR023828">
    <property type="entry name" value="Peptidase_S8_Ser-AS"/>
</dbReference>
<feature type="compositionally biased region" description="Gly residues" evidence="7">
    <location>
        <begin position="584"/>
        <end position="608"/>
    </location>
</feature>
<evidence type="ECO:0000256" key="4">
    <source>
        <dbReference type="ARBA" id="ARBA00022825"/>
    </source>
</evidence>
<feature type="domain" description="Autotransporter" evidence="9">
    <location>
        <begin position="721"/>
        <end position="1003"/>
    </location>
</feature>
<dbReference type="SUPFAM" id="SSF52743">
    <property type="entry name" value="Subtilisin-like"/>
    <property type="match status" value="1"/>
</dbReference>
<dbReference type="PRINTS" id="PR00723">
    <property type="entry name" value="SUBTILISIN"/>
</dbReference>
<dbReference type="RefSeq" id="WP_407049986.1">
    <property type="nucleotide sequence ID" value="NZ_CP158568.1"/>
</dbReference>
<dbReference type="InterPro" id="IPR011050">
    <property type="entry name" value="Pectin_lyase_fold/virulence"/>
</dbReference>
<feature type="signal peptide" evidence="8">
    <location>
        <begin position="1"/>
        <end position="29"/>
    </location>
</feature>
<keyword evidence="2 8" id="KW-0732">Signal</keyword>
<comment type="similarity">
    <text evidence="6">Belongs to the peptidase S8 family.</text>
</comment>
<dbReference type="InterPro" id="IPR034061">
    <property type="entry name" value="Peptidases_S8_Autotransporter"/>
</dbReference>
<dbReference type="KEGG" id="mflg:ABS361_00885"/>
<evidence type="ECO:0000256" key="6">
    <source>
        <dbReference type="PROSITE-ProRule" id="PRU01240"/>
    </source>
</evidence>
<evidence type="ECO:0000256" key="5">
    <source>
        <dbReference type="PIRSR" id="PIRSR615500-1"/>
    </source>
</evidence>
<feature type="chain" id="PRO_5043526500" evidence="8">
    <location>
        <begin position="30"/>
        <end position="1003"/>
    </location>
</feature>
<name>A0AAU7XDE4_9HYPH</name>
<feature type="region of interest" description="Disordered" evidence="7">
    <location>
        <begin position="575"/>
        <end position="621"/>
    </location>
</feature>
<organism evidence="10">
    <name type="scientific">Methyloraptor flagellatus</name>
    <dbReference type="NCBI Taxonomy" id="3162530"/>
    <lineage>
        <taxon>Bacteria</taxon>
        <taxon>Pseudomonadati</taxon>
        <taxon>Pseudomonadota</taxon>
        <taxon>Alphaproteobacteria</taxon>
        <taxon>Hyphomicrobiales</taxon>
        <taxon>Ancalomicrobiaceae</taxon>
        <taxon>Methyloraptor</taxon>
    </lineage>
</organism>
<evidence type="ECO:0000256" key="7">
    <source>
        <dbReference type="SAM" id="MobiDB-lite"/>
    </source>
</evidence>
<dbReference type="Pfam" id="PF00082">
    <property type="entry name" value="Peptidase_S8"/>
    <property type="match status" value="1"/>
</dbReference>
<evidence type="ECO:0000256" key="3">
    <source>
        <dbReference type="ARBA" id="ARBA00022801"/>
    </source>
</evidence>
<keyword evidence="1 6" id="KW-0645">Protease</keyword>
<dbReference type="PROSITE" id="PS00138">
    <property type="entry name" value="SUBTILASE_SER"/>
    <property type="match status" value="1"/>
</dbReference>
<dbReference type="InterPro" id="IPR036852">
    <property type="entry name" value="Peptidase_S8/S53_dom_sf"/>
</dbReference>
<evidence type="ECO:0000256" key="8">
    <source>
        <dbReference type="SAM" id="SignalP"/>
    </source>
</evidence>
<dbReference type="InterPro" id="IPR015500">
    <property type="entry name" value="Peptidase_S8_subtilisin-rel"/>
</dbReference>
<sequence length="1003" mass="101980">MCRRIPFGAGAVRVLSSVSLIAMASPASAQDASAWIDGEYLASKSLKQINAADAYQQGFTGKGVTIGILDTGVDGRSPEFQSETKFLGGFDARKNADGSYVVGPKGTYRFGFNGDTLLGKDENGQEQNGHGTQAAGIAVAPRDGKGIQGVAFDSGFYMAGPLSEIAAGWEWLIDKNVPIINNSFGNDCSKDTTKKTCDIRGFTAEQAAARLEGELPAIRNALAKDILMVFANGNSGRDDPDVHAALPYYQKQLQIDLLKNWIAVGAVDDKGVITDYSNRCGLAAQWCLVAPGEVYSTSIVGLGANGGAFGETGGTSFAAPAVAGVAALVKQAYPWFTAYDLQQTLLTTATDIGAPGVDPVYGWGLVNAGKAVRGYGQFVTTVMLDTKGYTSTFSNDINGAGGLIKTGAGTLIMTGRNTYAGQTSIEGGALQIDGSITSAVTVAQGGTLGGSGTVGPTLVIGTIGLGTPKTLTVGGELVFEPEGTYLASVKGAAADRINVMGPATLNGTLKLVALGGTYTFNTPYTLIAAAGGVNGTFATQQSTFGAGVNTGVSYNANAVLLTLRPKSLATVVASAPVPSKGSGSTSGGSTSGNTGGSTSGGSTSGGSGTTTPAATTSKPPSDVVAVAKALDRAVSDGTDTSRYFALYNLDADEIDEGLNQLTGEVHAGAIRLATQVSGQFLDAMTDPFASGRATEAFLAFGYAPTAPVSEGRQAIERAAAPASANYRIWGGPYGSTGRVAGNDATGASSVSVSSGGLVAGIDVRLAPNFIAGVALGGGRAWTSMGGSLGSASADVFQVGSFVTAQAGALTLTGAAGYSNLGISTRRSIPILDETGITARYTAHVFSGRVEGRYEVARIGGLGLSPFASFQAQDVMTPSYAEKDSAGVPFGVAVAARNNWTTRSVLGLDVRGSTTVGGMKLLGFARAGWGHFFAQGASYDARLVDVADSDFSVAGAVPVRDGLVVSTGFDLAFTSATTIAVRFDTEQAKNAQNYAGSARVKIAF</sequence>
<dbReference type="PROSITE" id="PS51892">
    <property type="entry name" value="SUBTILASE"/>
    <property type="match status" value="1"/>
</dbReference>
<dbReference type="Pfam" id="PF12951">
    <property type="entry name" value="PATR"/>
    <property type="match status" value="1"/>
</dbReference>
<dbReference type="Gene3D" id="3.40.50.200">
    <property type="entry name" value="Peptidase S8/S53 domain"/>
    <property type="match status" value="1"/>
</dbReference>
<dbReference type="Gene3D" id="2.40.128.130">
    <property type="entry name" value="Autotransporter beta-domain"/>
    <property type="match status" value="1"/>
</dbReference>
<dbReference type="InterPro" id="IPR005546">
    <property type="entry name" value="Autotransporte_beta"/>
</dbReference>
<protein>
    <submittedName>
        <fullName evidence="10">S8 family serine peptidase</fullName>
    </submittedName>
</protein>
<dbReference type="InterPro" id="IPR013425">
    <property type="entry name" value="Autotrns_rpt"/>
</dbReference>
<evidence type="ECO:0000313" key="10">
    <source>
        <dbReference type="EMBL" id="XBY44894.1"/>
    </source>
</evidence>
<reference evidence="10" key="1">
    <citation type="submission" date="2024-06" db="EMBL/GenBank/DDBJ databases">
        <title>Methylostella associata gen. nov., sp. nov., a novel Ancalomicrobiaceae-affiliated facultatively methylotrophic bacteria that feed on methanotrophs of the genus Methylococcus.</title>
        <authorList>
            <person name="Saltykova V."/>
            <person name="Danilova O.V."/>
            <person name="Oshkin I.Y."/>
            <person name="Belova S.E."/>
            <person name="Pimenov N.V."/>
            <person name="Dedysh S.N."/>
        </authorList>
    </citation>
    <scope>NUCLEOTIDE SEQUENCE</scope>
    <source>
        <strain evidence="10">S20</strain>
    </source>
</reference>
<dbReference type="NCBIfam" id="TIGR02601">
    <property type="entry name" value="autotrns_rpt"/>
    <property type="match status" value="1"/>
</dbReference>